<reference evidence="2" key="1">
    <citation type="journal article" date="2020" name="J Insects Food Feed">
        <title>The yellow mealworm (Tenebrio molitor) genome: a resource for the emerging insects as food and feed industry.</title>
        <authorList>
            <person name="Eriksson T."/>
            <person name="Andere A."/>
            <person name="Kelstrup H."/>
            <person name="Emery V."/>
            <person name="Picard C."/>
        </authorList>
    </citation>
    <scope>NUCLEOTIDE SEQUENCE</scope>
    <source>
        <strain evidence="2">Stoneville</strain>
        <tissue evidence="2">Whole head</tissue>
    </source>
</reference>
<feature type="region of interest" description="Disordered" evidence="1">
    <location>
        <begin position="21"/>
        <end position="52"/>
    </location>
</feature>
<accession>A0A8J6HQW5</accession>
<name>A0A8J6HQW5_TENMO</name>
<evidence type="ECO:0000313" key="2">
    <source>
        <dbReference type="EMBL" id="KAH0818712.1"/>
    </source>
</evidence>
<evidence type="ECO:0000313" key="3">
    <source>
        <dbReference type="Proteomes" id="UP000719412"/>
    </source>
</evidence>
<reference evidence="2" key="2">
    <citation type="submission" date="2021-08" db="EMBL/GenBank/DDBJ databases">
        <authorList>
            <person name="Eriksson T."/>
        </authorList>
    </citation>
    <scope>NUCLEOTIDE SEQUENCE</scope>
    <source>
        <strain evidence="2">Stoneville</strain>
        <tissue evidence="2">Whole head</tissue>
    </source>
</reference>
<comment type="caution">
    <text evidence="2">The sequence shown here is derived from an EMBL/GenBank/DDBJ whole genome shotgun (WGS) entry which is preliminary data.</text>
</comment>
<gene>
    <name evidence="2" type="ORF">GEV33_004079</name>
</gene>
<proteinExistence type="predicted"/>
<keyword evidence="3" id="KW-1185">Reference proteome</keyword>
<dbReference type="EMBL" id="JABDTM020016810">
    <property type="protein sequence ID" value="KAH0818712.1"/>
    <property type="molecule type" value="Genomic_DNA"/>
</dbReference>
<protein>
    <submittedName>
        <fullName evidence="2">Uncharacterized protein</fullName>
    </submittedName>
</protein>
<sequence>MLDVRRAQRPLVEFPSRKVDQDGFDRVRSPPSPSFPSTPCVRAGRKHSQPARGQWTAISSPYLLLSLMGEVARRAESRQTSEL</sequence>
<dbReference type="AlphaFoldDB" id="A0A8J6HQW5"/>
<evidence type="ECO:0000256" key="1">
    <source>
        <dbReference type="SAM" id="MobiDB-lite"/>
    </source>
</evidence>
<organism evidence="2 3">
    <name type="scientific">Tenebrio molitor</name>
    <name type="common">Yellow mealworm beetle</name>
    <dbReference type="NCBI Taxonomy" id="7067"/>
    <lineage>
        <taxon>Eukaryota</taxon>
        <taxon>Metazoa</taxon>
        <taxon>Ecdysozoa</taxon>
        <taxon>Arthropoda</taxon>
        <taxon>Hexapoda</taxon>
        <taxon>Insecta</taxon>
        <taxon>Pterygota</taxon>
        <taxon>Neoptera</taxon>
        <taxon>Endopterygota</taxon>
        <taxon>Coleoptera</taxon>
        <taxon>Polyphaga</taxon>
        <taxon>Cucujiformia</taxon>
        <taxon>Tenebrionidae</taxon>
        <taxon>Tenebrio</taxon>
    </lineage>
</organism>
<dbReference type="Proteomes" id="UP000719412">
    <property type="component" value="Unassembled WGS sequence"/>
</dbReference>